<dbReference type="InterPro" id="IPR004403">
    <property type="entry name" value="Peptide_chain-rel_eRF1/aRF1"/>
</dbReference>
<gene>
    <name evidence="2" type="ORF">Terrestrivirus4_17</name>
</gene>
<dbReference type="SUPFAM" id="SSF55481">
    <property type="entry name" value="N-terminal domain of eukaryotic peptide chain release factor subunit 1, ERF1"/>
    <property type="match status" value="1"/>
</dbReference>
<sequence>MYSPQDTVKDLSLARSSSRGTSLITLYVPAGISLDLVSGTLNYEMSTSQNIKSKQVRSDVQSALRSGLQKIKMLPGHKAPENGFVLCAGHFDIPSTSSTELKSCV</sequence>
<reference evidence="2" key="1">
    <citation type="submission" date="2018-10" db="EMBL/GenBank/DDBJ databases">
        <title>Hidden diversity of soil giant viruses.</title>
        <authorList>
            <person name="Schulz F."/>
            <person name="Alteio L."/>
            <person name="Goudeau D."/>
            <person name="Ryan E.M."/>
            <person name="Malmstrom R.R."/>
            <person name="Blanchard J."/>
            <person name="Woyke T."/>
        </authorList>
    </citation>
    <scope>NUCLEOTIDE SEQUENCE</scope>
    <source>
        <strain evidence="2">TEV1</strain>
    </source>
</reference>
<dbReference type="InterPro" id="IPR024049">
    <property type="entry name" value="eRF1_1_sf"/>
</dbReference>
<dbReference type="InterPro" id="IPR005140">
    <property type="entry name" value="eRF1_Pelota-like_N"/>
</dbReference>
<feature type="domain" description="eRF1/Pelota-like N-terminal" evidence="1">
    <location>
        <begin position="13"/>
        <end position="92"/>
    </location>
</feature>
<proteinExistence type="predicted"/>
<name>A0A3G4ZRB6_9VIRU</name>
<dbReference type="Pfam" id="PF03463">
    <property type="entry name" value="eRF1_1"/>
    <property type="match status" value="1"/>
</dbReference>
<accession>A0A3G4ZRB6</accession>
<organism evidence="2">
    <name type="scientific">Terrestrivirus sp</name>
    <dbReference type="NCBI Taxonomy" id="2487775"/>
    <lineage>
        <taxon>Viruses</taxon>
        <taxon>Varidnaviria</taxon>
        <taxon>Bamfordvirae</taxon>
        <taxon>Nucleocytoviricota</taxon>
        <taxon>Megaviricetes</taxon>
        <taxon>Imitervirales</taxon>
        <taxon>Mimiviridae</taxon>
        <taxon>Klosneuvirinae</taxon>
    </lineage>
</organism>
<evidence type="ECO:0000313" key="2">
    <source>
        <dbReference type="EMBL" id="AYV75969.1"/>
    </source>
</evidence>
<dbReference type="EMBL" id="MK071982">
    <property type="protein sequence ID" value="AYV75969.1"/>
    <property type="molecule type" value="Genomic_DNA"/>
</dbReference>
<dbReference type="Gene3D" id="3.30.960.10">
    <property type="entry name" value="eRF1 domain 1"/>
    <property type="match status" value="1"/>
</dbReference>
<dbReference type="PANTHER" id="PTHR10113">
    <property type="entry name" value="PEPTIDE CHAIN RELEASE FACTOR SUBUNIT 1"/>
    <property type="match status" value="1"/>
</dbReference>
<evidence type="ECO:0000259" key="1">
    <source>
        <dbReference type="Pfam" id="PF03463"/>
    </source>
</evidence>
<protein>
    <recommendedName>
        <fullName evidence="1">eRF1/Pelota-like N-terminal domain-containing protein</fullName>
    </recommendedName>
</protein>